<accession>A0A941IHT4</accession>
<evidence type="ECO:0000313" key="3">
    <source>
        <dbReference type="Proteomes" id="UP000676325"/>
    </source>
</evidence>
<gene>
    <name evidence="2" type="ORF">KDK95_04190</name>
</gene>
<feature type="chain" id="PRO_5038644636" evidence="1">
    <location>
        <begin position="31"/>
        <end position="363"/>
    </location>
</feature>
<protein>
    <submittedName>
        <fullName evidence="2">Uncharacterized protein</fullName>
    </submittedName>
</protein>
<reference evidence="2" key="1">
    <citation type="submission" date="2021-04" db="EMBL/GenBank/DDBJ databases">
        <title>Genome based classification of Actinospica acidithermotolerans sp. nov., an actinobacterium isolated from an Indonesian hot spring.</title>
        <authorList>
            <person name="Kusuma A.B."/>
            <person name="Putra K.E."/>
            <person name="Nafisah S."/>
            <person name="Loh J."/>
            <person name="Nouioui I."/>
            <person name="Goodfellow M."/>
        </authorList>
    </citation>
    <scope>NUCLEOTIDE SEQUENCE</scope>
    <source>
        <strain evidence="2">MGRD01-02</strain>
    </source>
</reference>
<dbReference type="GO" id="GO:0006629">
    <property type="term" value="P:lipid metabolic process"/>
    <property type="evidence" value="ECO:0007669"/>
    <property type="project" value="InterPro"/>
</dbReference>
<dbReference type="Gene3D" id="3.20.20.190">
    <property type="entry name" value="Phosphatidylinositol (PI) phosphodiesterase"/>
    <property type="match status" value="1"/>
</dbReference>
<evidence type="ECO:0000256" key="1">
    <source>
        <dbReference type="SAM" id="SignalP"/>
    </source>
</evidence>
<comment type="caution">
    <text evidence="2">The sequence shown here is derived from an EMBL/GenBank/DDBJ whole genome shotgun (WGS) entry which is preliminary data.</text>
</comment>
<dbReference type="GO" id="GO:0008081">
    <property type="term" value="F:phosphoric diester hydrolase activity"/>
    <property type="evidence" value="ECO:0007669"/>
    <property type="project" value="InterPro"/>
</dbReference>
<evidence type="ECO:0000313" key="2">
    <source>
        <dbReference type="EMBL" id="MBR7825493.1"/>
    </source>
</evidence>
<dbReference type="SUPFAM" id="SSF51695">
    <property type="entry name" value="PLC-like phosphodiesterases"/>
    <property type="match status" value="1"/>
</dbReference>
<dbReference type="InterPro" id="IPR017946">
    <property type="entry name" value="PLC-like_Pdiesterase_TIM-brl"/>
</dbReference>
<keyword evidence="3" id="KW-1185">Reference proteome</keyword>
<dbReference type="EMBL" id="JAGSOH010000006">
    <property type="protein sequence ID" value="MBR7825493.1"/>
    <property type="molecule type" value="Genomic_DNA"/>
</dbReference>
<proteinExistence type="predicted"/>
<dbReference type="InterPro" id="IPR006311">
    <property type="entry name" value="TAT_signal"/>
</dbReference>
<keyword evidence="1" id="KW-0732">Signal</keyword>
<organism evidence="2 3">
    <name type="scientific">Actinospica acidithermotolerans</name>
    <dbReference type="NCBI Taxonomy" id="2828514"/>
    <lineage>
        <taxon>Bacteria</taxon>
        <taxon>Bacillati</taxon>
        <taxon>Actinomycetota</taxon>
        <taxon>Actinomycetes</taxon>
        <taxon>Catenulisporales</taxon>
        <taxon>Actinospicaceae</taxon>
        <taxon>Actinospica</taxon>
    </lineage>
</organism>
<dbReference type="RefSeq" id="WP_212516645.1">
    <property type="nucleotide sequence ID" value="NZ_JAGSOH010000006.1"/>
</dbReference>
<dbReference type="PROSITE" id="PS51318">
    <property type="entry name" value="TAT"/>
    <property type="match status" value="1"/>
</dbReference>
<sequence>MPLPTPITRRAGARLAAAAALLLSAVGVGAAAAAPAQALDYGSYNLSGVTGTGLHNTYNDKSEYTYLANALDTGTSLVELDTWANALNGKWDVSHSDPLASDNNCVQSSSYADDYTGDRNQNLDSCLDDIRYWLLDHPASHPIMVKIEMKNGFGSWSSQTPAAFDTYVQTHLSGVLYTPKDLLTKSDGTMYPTLDAAATADNWGNYASLEGKAIVEIIPGTYEQATSSSSTWVDQVYAQHLIDLYDAGTIADAAVFPSVLGAQTGDPRLRYSNTALRPWFVVFDQDAGAFVSDGDTEWYNTNHYLAVVTDAYDVAPALSSSAPSLADAEARVAELAADGASYVSTDWYNSPGDGVLSEVLARG</sequence>
<name>A0A941IHT4_9ACTN</name>
<dbReference type="AlphaFoldDB" id="A0A941IHT4"/>
<dbReference type="Proteomes" id="UP000676325">
    <property type="component" value="Unassembled WGS sequence"/>
</dbReference>
<feature type="signal peptide" evidence="1">
    <location>
        <begin position="1"/>
        <end position="30"/>
    </location>
</feature>